<gene>
    <name evidence="1" type="ORF">ACFFLM_19095</name>
</gene>
<accession>A0ABV6B2U0</accession>
<comment type="caution">
    <text evidence="1">The sequence shown here is derived from an EMBL/GenBank/DDBJ whole genome shotgun (WGS) entry which is preliminary data.</text>
</comment>
<dbReference type="EMBL" id="JBHLYR010000059">
    <property type="protein sequence ID" value="MFB9994068.1"/>
    <property type="molecule type" value="Genomic_DNA"/>
</dbReference>
<sequence length="270" mass="27958">MPNTAIMTIPGVTFTNPLLPKLEKDAMLTTGVLGLWDALSTDSWPPQAAPTGAAKTLINLGRSGPALDGDISTDFTWAASGGLVRSTAVGSRIDLGAPDLSTGSPNILLSVWVKLPSVPAAFTPLFSRLLATGAGVDNQVALSIGSDGKLRADLIALDTDGTTMRYITMSAPNVVTVGVHQFAFNVSFSGNASTYSLYQDGASVASSSYIGAKLNPSTLRFALGNRHGTGTNATAAITYYRAHLENLTLSGRTAATVVSNGYTNNVGRFS</sequence>
<name>A0ABV6B2U0_9DEIO</name>
<dbReference type="InterPro" id="IPR013320">
    <property type="entry name" value="ConA-like_dom_sf"/>
</dbReference>
<proteinExistence type="predicted"/>
<evidence type="ECO:0000313" key="1">
    <source>
        <dbReference type="EMBL" id="MFB9994068.1"/>
    </source>
</evidence>
<reference evidence="1 2" key="1">
    <citation type="submission" date="2024-09" db="EMBL/GenBank/DDBJ databases">
        <authorList>
            <person name="Sun Q."/>
            <person name="Mori K."/>
        </authorList>
    </citation>
    <scope>NUCLEOTIDE SEQUENCE [LARGE SCALE GENOMIC DNA]</scope>
    <source>
        <strain evidence="1 2">JCM 13503</strain>
    </source>
</reference>
<dbReference type="Pfam" id="PF13385">
    <property type="entry name" value="Laminin_G_3"/>
    <property type="match status" value="1"/>
</dbReference>
<dbReference type="SUPFAM" id="SSF49899">
    <property type="entry name" value="Concanavalin A-like lectins/glucanases"/>
    <property type="match status" value="1"/>
</dbReference>
<evidence type="ECO:0000313" key="2">
    <source>
        <dbReference type="Proteomes" id="UP001589733"/>
    </source>
</evidence>
<dbReference type="Proteomes" id="UP001589733">
    <property type="component" value="Unassembled WGS sequence"/>
</dbReference>
<organism evidence="1 2">
    <name type="scientific">Deinococcus oregonensis</name>
    <dbReference type="NCBI Taxonomy" id="1805970"/>
    <lineage>
        <taxon>Bacteria</taxon>
        <taxon>Thermotogati</taxon>
        <taxon>Deinococcota</taxon>
        <taxon>Deinococci</taxon>
        <taxon>Deinococcales</taxon>
        <taxon>Deinococcaceae</taxon>
        <taxon>Deinococcus</taxon>
    </lineage>
</organism>
<dbReference type="Gene3D" id="2.60.120.200">
    <property type="match status" value="1"/>
</dbReference>
<keyword evidence="2" id="KW-1185">Reference proteome</keyword>
<dbReference type="RefSeq" id="WP_380014117.1">
    <property type="nucleotide sequence ID" value="NZ_JBHLYR010000059.1"/>
</dbReference>
<protein>
    <submittedName>
        <fullName evidence="1">LamG-like jellyroll fold domain-containing protein</fullName>
    </submittedName>
</protein>